<evidence type="ECO:0000313" key="3">
    <source>
        <dbReference type="Proteomes" id="UP000316598"/>
    </source>
</evidence>
<sequence length="262" mass="29429">MDGLTWGGIVSSLVAAAIIALVGWLAPKLWLHFSTRVRPWIWGLGFGFVRRFYANSFVDGVKRKSEIRSRIRSSKAGIFVVVSLVLLFVMLFVLIINAAVYYETILDVAMLLDSLAISDKEFVTEVDRIFENAEELEPFIDLIDSQYTFYGILGAFCTMITFGAISHIRQEFNASLEVELKRLNEYMKILASKQELKDLAILECNVHDSPTAGAYIAKVNKIARRHGMESFDNLFPIVSFLRRLDDTSVGNSSNHTGNSTAE</sequence>
<gene>
    <name evidence="2" type="ORF">Pla22_28060</name>
</gene>
<proteinExistence type="predicted"/>
<feature type="transmembrane region" description="Helical" evidence="1">
    <location>
        <begin position="147"/>
        <end position="165"/>
    </location>
</feature>
<reference evidence="2 3" key="1">
    <citation type="submission" date="2019-02" db="EMBL/GenBank/DDBJ databases">
        <title>Deep-cultivation of Planctomycetes and their phenomic and genomic characterization uncovers novel biology.</title>
        <authorList>
            <person name="Wiegand S."/>
            <person name="Jogler M."/>
            <person name="Boedeker C."/>
            <person name="Pinto D."/>
            <person name="Vollmers J."/>
            <person name="Rivas-Marin E."/>
            <person name="Kohn T."/>
            <person name="Peeters S.H."/>
            <person name="Heuer A."/>
            <person name="Rast P."/>
            <person name="Oberbeckmann S."/>
            <person name="Bunk B."/>
            <person name="Jeske O."/>
            <person name="Meyerdierks A."/>
            <person name="Storesund J.E."/>
            <person name="Kallscheuer N."/>
            <person name="Luecker S."/>
            <person name="Lage O.M."/>
            <person name="Pohl T."/>
            <person name="Merkel B.J."/>
            <person name="Hornburger P."/>
            <person name="Mueller R.-W."/>
            <person name="Bruemmer F."/>
            <person name="Labrenz M."/>
            <person name="Spormann A.M."/>
            <person name="Op Den Camp H."/>
            <person name="Overmann J."/>
            <person name="Amann R."/>
            <person name="Jetten M.S.M."/>
            <person name="Mascher T."/>
            <person name="Medema M.H."/>
            <person name="Devos D.P."/>
            <person name="Kaster A.-K."/>
            <person name="Ovreas L."/>
            <person name="Rohde M."/>
            <person name="Galperin M.Y."/>
            <person name="Jogler C."/>
        </authorList>
    </citation>
    <scope>NUCLEOTIDE SEQUENCE [LARGE SCALE GENOMIC DNA]</scope>
    <source>
        <strain evidence="2 3">Pla22</strain>
    </source>
</reference>
<comment type="caution">
    <text evidence="2">The sequence shown here is derived from an EMBL/GenBank/DDBJ whole genome shotgun (WGS) entry which is preliminary data.</text>
</comment>
<dbReference type="AlphaFoldDB" id="A0A5C5WZ09"/>
<accession>A0A5C5WZ09</accession>
<keyword evidence="1" id="KW-0812">Transmembrane</keyword>
<feature type="transmembrane region" description="Helical" evidence="1">
    <location>
        <begin position="6"/>
        <end position="26"/>
    </location>
</feature>
<dbReference type="RefSeq" id="WP_146515074.1">
    <property type="nucleotide sequence ID" value="NZ_SJPI01000001.1"/>
</dbReference>
<dbReference type="Proteomes" id="UP000316598">
    <property type="component" value="Unassembled WGS sequence"/>
</dbReference>
<dbReference type="OrthoDB" id="9836105at2"/>
<keyword evidence="1" id="KW-0472">Membrane</keyword>
<keyword evidence="1" id="KW-1133">Transmembrane helix</keyword>
<name>A0A5C5WZ09_9BACT</name>
<evidence type="ECO:0000313" key="2">
    <source>
        <dbReference type="EMBL" id="TWT55152.1"/>
    </source>
</evidence>
<keyword evidence="3" id="KW-1185">Reference proteome</keyword>
<feature type="transmembrane region" description="Helical" evidence="1">
    <location>
        <begin position="78"/>
        <end position="102"/>
    </location>
</feature>
<protein>
    <submittedName>
        <fullName evidence="2">Uncharacterized protein</fullName>
    </submittedName>
</protein>
<dbReference type="EMBL" id="SJPI01000001">
    <property type="protein sequence ID" value="TWT55152.1"/>
    <property type="molecule type" value="Genomic_DNA"/>
</dbReference>
<organism evidence="2 3">
    <name type="scientific">Rubripirellula amarantea</name>
    <dbReference type="NCBI Taxonomy" id="2527999"/>
    <lineage>
        <taxon>Bacteria</taxon>
        <taxon>Pseudomonadati</taxon>
        <taxon>Planctomycetota</taxon>
        <taxon>Planctomycetia</taxon>
        <taxon>Pirellulales</taxon>
        <taxon>Pirellulaceae</taxon>
        <taxon>Rubripirellula</taxon>
    </lineage>
</organism>
<evidence type="ECO:0000256" key="1">
    <source>
        <dbReference type="SAM" id="Phobius"/>
    </source>
</evidence>